<feature type="region of interest" description="Disordered" evidence="1">
    <location>
        <begin position="18"/>
        <end position="72"/>
    </location>
</feature>
<keyword evidence="3" id="KW-1185">Reference proteome</keyword>
<organism evidence="2 3">
    <name type="scientific">Chloropicon roscoffensis</name>
    <dbReference type="NCBI Taxonomy" id="1461544"/>
    <lineage>
        <taxon>Eukaryota</taxon>
        <taxon>Viridiplantae</taxon>
        <taxon>Chlorophyta</taxon>
        <taxon>Chloropicophyceae</taxon>
        <taxon>Chloropicales</taxon>
        <taxon>Chloropicaceae</taxon>
        <taxon>Chloropicon</taxon>
    </lineage>
</organism>
<sequence length="139" mass="15432">MSDPKTVEVLSRYKADAKRAPQEYNGTHLEESPKYPSFYSGRGLEPRESASTVGFMHTQGIKDSPTESDTKFHRTSGIAMKQVENEVKNQFMKLPGFTGGYLGATTKQNFTASRFRTNQARRGSGQSTSSTRSNTPLSR</sequence>
<proteinExistence type="predicted"/>
<dbReference type="Proteomes" id="UP001472866">
    <property type="component" value="Chromosome 04"/>
</dbReference>
<evidence type="ECO:0000313" key="2">
    <source>
        <dbReference type="EMBL" id="WZN61511.1"/>
    </source>
</evidence>
<evidence type="ECO:0000313" key="3">
    <source>
        <dbReference type="Proteomes" id="UP001472866"/>
    </source>
</evidence>
<dbReference type="EMBL" id="CP151504">
    <property type="protein sequence ID" value="WZN61511.1"/>
    <property type="molecule type" value="Genomic_DNA"/>
</dbReference>
<reference evidence="2 3" key="1">
    <citation type="submission" date="2024-03" db="EMBL/GenBank/DDBJ databases">
        <title>Complete genome sequence of the green alga Chloropicon roscoffensis RCC1871.</title>
        <authorList>
            <person name="Lemieux C."/>
            <person name="Pombert J.-F."/>
            <person name="Otis C."/>
            <person name="Turmel M."/>
        </authorList>
    </citation>
    <scope>NUCLEOTIDE SEQUENCE [LARGE SCALE GENOMIC DNA]</scope>
    <source>
        <strain evidence="2 3">RCC1871</strain>
    </source>
</reference>
<feature type="region of interest" description="Disordered" evidence="1">
    <location>
        <begin position="114"/>
        <end position="139"/>
    </location>
</feature>
<accession>A0AAX4P607</accession>
<gene>
    <name evidence="2" type="ORF">HKI87_04g30460</name>
</gene>
<evidence type="ECO:0000256" key="1">
    <source>
        <dbReference type="SAM" id="MobiDB-lite"/>
    </source>
</evidence>
<dbReference type="AlphaFoldDB" id="A0AAX4P607"/>
<protein>
    <submittedName>
        <fullName evidence="2">Uncharacterized protein</fullName>
    </submittedName>
</protein>
<name>A0AAX4P607_9CHLO</name>
<feature type="compositionally biased region" description="Low complexity" evidence="1">
    <location>
        <begin position="121"/>
        <end position="133"/>
    </location>
</feature>